<dbReference type="OrthoDB" id="3933252at2759"/>
<evidence type="ECO:0000256" key="2">
    <source>
        <dbReference type="SAM" id="SignalP"/>
    </source>
</evidence>
<feature type="compositionally biased region" description="Basic and acidic residues" evidence="1">
    <location>
        <begin position="45"/>
        <end position="56"/>
    </location>
</feature>
<feature type="signal peptide" evidence="2">
    <location>
        <begin position="1"/>
        <end position="16"/>
    </location>
</feature>
<keyword evidence="4" id="KW-1185">Reference proteome</keyword>
<evidence type="ECO:0000313" key="3">
    <source>
        <dbReference type="EMBL" id="KAH9828360.1"/>
    </source>
</evidence>
<accession>A0A9W7STQ0</accession>
<evidence type="ECO:0000313" key="4">
    <source>
        <dbReference type="Proteomes" id="UP001138500"/>
    </source>
</evidence>
<proteinExistence type="predicted"/>
<gene>
    <name evidence="3" type="ORF">Tdes44962_MAKER09374</name>
</gene>
<reference evidence="3 4" key="1">
    <citation type="journal article" date="2018" name="IMA Fungus">
        <title>IMA Genome-F 10: Nine draft genome sequences of Claviceps purpurea s.lat., including C. arundinis, C. humidiphila, and C. cf. spartinae, pseudomolecules for the pitch canker pathogen Fusarium circinatum, draft genome of Davidsoniella eucalypti, Grosmannia galeiformis, Quambalaria eucalypti, and Teratosphaeria destructans.</title>
        <authorList>
            <person name="Wingfield B.D."/>
            <person name="Liu M."/>
            <person name="Nguyen H.D."/>
            <person name="Lane F.A."/>
            <person name="Morgan S.W."/>
            <person name="De Vos L."/>
            <person name="Wilken P.M."/>
            <person name="Duong T.A."/>
            <person name="Aylward J."/>
            <person name="Coetzee M.P."/>
            <person name="Dadej K."/>
            <person name="De Beer Z.W."/>
            <person name="Findlay W."/>
            <person name="Havenga M."/>
            <person name="Kolarik M."/>
            <person name="Menzies J.G."/>
            <person name="Naidoo K."/>
            <person name="Pochopski O."/>
            <person name="Shoukouhi P."/>
            <person name="Santana Q.C."/>
            <person name="Seifert K.A."/>
            <person name="Soal N."/>
            <person name="Steenkamp E.T."/>
            <person name="Tatham C.T."/>
            <person name="van der Nest M.A."/>
            <person name="Wingfield M.J."/>
        </authorList>
    </citation>
    <scope>NUCLEOTIDE SEQUENCE [LARGE SCALE GENOMIC DNA]</scope>
    <source>
        <strain evidence="3">CMW44962</strain>
    </source>
</reference>
<feature type="compositionally biased region" description="Basic residues" evidence="1">
    <location>
        <begin position="35"/>
        <end position="44"/>
    </location>
</feature>
<dbReference type="EMBL" id="RIBY02001634">
    <property type="protein sequence ID" value="KAH9828360.1"/>
    <property type="molecule type" value="Genomic_DNA"/>
</dbReference>
<keyword evidence="2" id="KW-0732">Signal</keyword>
<dbReference type="Proteomes" id="UP001138500">
    <property type="component" value="Unassembled WGS sequence"/>
</dbReference>
<feature type="compositionally biased region" description="Basic residues" evidence="1">
    <location>
        <begin position="57"/>
        <end position="67"/>
    </location>
</feature>
<comment type="caution">
    <text evidence="3">The sequence shown here is derived from an EMBL/GenBank/DDBJ whole genome shotgun (WGS) entry which is preliminary data.</text>
</comment>
<sequence>MFFSWLYALLFAGIIAVNHKYGKPYDEHKETLDRHKARTHARLRKHDEEEREAHEAMRRKRREARRMRREEAERYRERREGERRWVYGVAPRQY</sequence>
<name>A0A9W7STQ0_9PEZI</name>
<dbReference type="AlphaFoldDB" id="A0A9W7STQ0"/>
<feature type="chain" id="PRO_5040858527" evidence="2">
    <location>
        <begin position="17"/>
        <end position="94"/>
    </location>
</feature>
<feature type="region of interest" description="Disordered" evidence="1">
    <location>
        <begin position="31"/>
        <end position="73"/>
    </location>
</feature>
<reference evidence="3 4" key="2">
    <citation type="journal article" date="2021" name="Curr. Genet.">
        <title>Genetic response to nitrogen starvation in the aggressive Eucalyptus foliar pathogen Teratosphaeria destructans.</title>
        <authorList>
            <person name="Havenga M."/>
            <person name="Wingfield B.D."/>
            <person name="Wingfield M.J."/>
            <person name="Dreyer L.L."/>
            <person name="Roets F."/>
            <person name="Aylward J."/>
        </authorList>
    </citation>
    <scope>NUCLEOTIDE SEQUENCE [LARGE SCALE GENOMIC DNA]</scope>
    <source>
        <strain evidence="3">CMW44962</strain>
    </source>
</reference>
<protein>
    <submittedName>
        <fullName evidence="3">Uncharacterized protein</fullName>
    </submittedName>
</protein>
<organism evidence="3 4">
    <name type="scientific">Teratosphaeria destructans</name>
    <dbReference type="NCBI Taxonomy" id="418781"/>
    <lineage>
        <taxon>Eukaryota</taxon>
        <taxon>Fungi</taxon>
        <taxon>Dikarya</taxon>
        <taxon>Ascomycota</taxon>
        <taxon>Pezizomycotina</taxon>
        <taxon>Dothideomycetes</taxon>
        <taxon>Dothideomycetidae</taxon>
        <taxon>Mycosphaerellales</taxon>
        <taxon>Teratosphaeriaceae</taxon>
        <taxon>Teratosphaeria</taxon>
    </lineage>
</organism>
<evidence type="ECO:0000256" key="1">
    <source>
        <dbReference type="SAM" id="MobiDB-lite"/>
    </source>
</evidence>